<feature type="domain" description="YetF C-terminal" evidence="8">
    <location>
        <begin position="80"/>
        <end position="212"/>
    </location>
</feature>
<evidence type="ECO:0000256" key="6">
    <source>
        <dbReference type="ARBA" id="ARBA00023136"/>
    </source>
</evidence>
<sequence>MMTAFTRTLILYFLIMLGLRLMGKRQIGELEPSELVLTMMISDLATVPMQDFGIPLLAGVIPILTLLALSMLLSQLSLYNLRFRELTCGTPAVLIRHGELQQKTMQKNRYTLDELLEELRGQGISSVSEVKYAILENSGQLSVLPWTRNQPPTAAQMGLDIEDDVTLPVVLINDGRVLQKNLTACGKNTQWLQTILKEHHLSKPEDVFLLTLDEQGQIVCVQKEDNP</sequence>
<dbReference type="InterPro" id="IPR023090">
    <property type="entry name" value="UPF0702_alpha/beta_dom_sf"/>
</dbReference>
<geneLocation type="plasmid" evidence="9 10">
    <name>pMM59_01</name>
</geneLocation>
<dbReference type="PANTHER" id="PTHR34582:SF6">
    <property type="entry name" value="UPF0702 TRANSMEMBRANE PROTEIN YCAP"/>
    <property type="match status" value="1"/>
</dbReference>
<dbReference type="GO" id="GO:0005886">
    <property type="term" value="C:plasma membrane"/>
    <property type="evidence" value="ECO:0007669"/>
    <property type="project" value="UniProtKB-SubCell"/>
</dbReference>
<keyword evidence="9" id="KW-0614">Plasmid</keyword>
<evidence type="ECO:0000256" key="5">
    <source>
        <dbReference type="ARBA" id="ARBA00022989"/>
    </source>
</evidence>
<reference evidence="9" key="1">
    <citation type="submission" date="2020-09" db="EMBL/GenBank/DDBJ databases">
        <title>New species isolated from human feces.</title>
        <authorList>
            <person name="Kitahara M."/>
            <person name="Shigeno Y."/>
            <person name="Shime M."/>
            <person name="Matsumoto Y."/>
            <person name="Nakamura S."/>
            <person name="Motooka D."/>
            <person name="Fukuoka S."/>
            <person name="Nishikawa H."/>
            <person name="Benno Y."/>
        </authorList>
    </citation>
    <scope>NUCLEOTIDE SEQUENCE</scope>
    <source>
        <strain evidence="9">MM59</strain>
        <plasmid evidence="9">pMM59_01</plasmid>
    </source>
</reference>
<evidence type="ECO:0000259" key="8">
    <source>
        <dbReference type="Pfam" id="PF04239"/>
    </source>
</evidence>
<evidence type="ECO:0000256" key="3">
    <source>
        <dbReference type="ARBA" id="ARBA00022475"/>
    </source>
</evidence>
<dbReference type="InterPro" id="IPR007353">
    <property type="entry name" value="DUF421"/>
</dbReference>
<accession>A0A830U8L3</accession>
<protein>
    <recommendedName>
        <fullName evidence="8">YetF C-terminal domain-containing protein</fullName>
    </recommendedName>
</protein>
<dbReference type="Gene3D" id="3.30.240.20">
    <property type="entry name" value="bsu07140 like domains"/>
    <property type="match status" value="2"/>
</dbReference>
<evidence type="ECO:0000256" key="4">
    <source>
        <dbReference type="ARBA" id="ARBA00022692"/>
    </source>
</evidence>
<keyword evidence="3" id="KW-1003">Cell membrane</keyword>
<keyword evidence="4 7" id="KW-0812">Transmembrane</keyword>
<dbReference type="EMBL" id="AP023421">
    <property type="protein sequence ID" value="BCK85950.1"/>
    <property type="molecule type" value="Genomic_DNA"/>
</dbReference>
<organism evidence="9 10">
    <name type="scientific">Pusillibacter faecalis</name>
    <dbReference type="NCBI Taxonomy" id="2714358"/>
    <lineage>
        <taxon>Bacteria</taxon>
        <taxon>Bacillati</taxon>
        <taxon>Bacillota</taxon>
        <taxon>Clostridia</taxon>
        <taxon>Eubacteriales</taxon>
        <taxon>Oscillospiraceae</taxon>
        <taxon>Pusillibacter</taxon>
    </lineage>
</organism>
<keyword evidence="6 7" id="KW-0472">Membrane</keyword>
<comment type="subcellular location">
    <subcellularLocation>
        <location evidence="1">Cell membrane</location>
        <topology evidence="1">Multi-pass membrane protein</topology>
    </subcellularLocation>
</comment>
<dbReference type="Pfam" id="PF04239">
    <property type="entry name" value="DUF421"/>
    <property type="match status" value="1"/>
</dbReference>
<feature type="transmembrane region" description="Helical" evidence="7">
    <location>
        <begin position="52"/>
        <end position="74"/>
    </location>
</feature>
<dbReference type="AlphaFoldDB" id="A0A830U8L3"/>
<dbReference type="PANTHER" id="PTHR34582">
    <property type="entry name" value="UPF0702 TRANSMEMBRANE PROTEIN YCAP"/>
    <property type="match status" value="1"/>
</dbReference>
<evidence type="ECO:0000256" key="2">
    <source>
        <dbReference type="ARBA" id="ARBA00006448"/>
    </source>
</evidence>
<dbReference type="KEGG" id="pfaa:MM59RIKEN_32690"/>
<keyword evidence="10" id="KW-1185">Reference proteome</keyword>
<dbReference type="RefSeq" id="WP_187031937.1">
    <property type="nucleotide sequence ID" value="NZ_AP023421.1"/>
</dbReference>
<evidence type="ECO:0000256" key="1">
    <source>
        <dbReference type="ARBA" id="ARBA00004651"/>
    </source>
</evidence>
<name>A0A830U8L3_9FIRM</name>
<evidence type="ECO:0000256" key="7">
    <source>
        <dbReference type="SAM" id="Phobius"/>
    </source>
</evidence>
<evidence type="ECO:0000313" key="10">
    <source>
        <dbReference type="Proteomes" id="UP000679848"/>
    </source>
</evidence>
<proteinExistence type="inferred from homology"/>
<keyword evidence="5 7" id="KW-1133">Transmembrane helix</keyword>
<comment type="similarity">
    <text evidence="2">Belongs to the UPF0702 family.</text>
</comment>
<evidence type="ECO:0000313" key="9">
    <source>
        <dbReference type="EMBL" id="BCK85950.1"/>
    </source>
</evidence>
<dbReference type="Proteomes" id="UP000679848">
    <property type="component" value="Plasmid pMM59_01"/>
</dbReference>
<gene>
    <name evidence="9" type="ORF">MM59RIKEN_32690</name>
</gene>